<feature type="region of interest" description="Disordered" evidence="1">
    <location>
        <begin position="249"/>
        <end position="311"/>
    </location>
</feature>
<reference evidence="3" key="1">
    <citation type="journal article" date="2008" name="Nat. Genet.">
        <title>The Pristionchus pacificus genome provides a unique perspective on nematode lifestyle and parasitism.</title>
        <authorList>
            <person name="Dieterich C."/>
            <person name="Clifton S.W."/>
            <person name="Schuster L.N."/>
            <person name="Chinwalla A."/>
            <person name="Delehaunty K."/>
            <person name="Dinkelacker I."/>
            <person name="Fulton L."/>
            <person name="Fulton R."/>
            <person name="Godfrey J."/>
            <person name="Minx P."/>
            <person name="Mitreva M."/>
            <person name="Roeseler W."/>
            <person name="Tian H."/>
            <person name="Witte H."/>
            <person name="Yang S.P."/>
            <person name="Wilson R.K."/>
            <person name="Sommer R.J."/>
        </authorList>
    </citation>
    <scope>NUCLEOTIDE SEQUENCE [LARGE SCALE GENOMIC DNA]</scope>
    <source>
        <strain evidence="3">PS312</strain>
    </source>
</reference>
<name>A0A2A6B683_PRIPA</name>
<feature type="compositionally biased region" description="Basic residues" evidence="1">
    <location>
        <begin position="1755"/>
        <end position="1765"/>
    </location>
</feature>
<dbReference type="PANTHER" id="PTHR14918">
    <property type="entry name" value="KICSTOR COMPLEX PROTEIN SZT2"/>
    <property type="match status" value="1"/>
</dbReference>
<sequence length="3721" mass="422913">MTGSESAEVAAIVASGDSAGLPANDLKSSEERHSQRDTKKPQEKMREAAEVYLLMHRNCRVSRNIRANWYFEHLDKPVQIYSGLNDMSNEMLVYGMTPVDGADEEHVGNEQLLFTRNTKMIFFAKLYRQVYVLDLSPSTLVADDEAGCCLFTLLIEHFKACLYSLTRQMVLPGKQLTLRPAIYLTVLVYTPYLTFEEKTVLVQGTLVNHLNVHLVVEDVEIKFKKIVHSLHKFSQPIVDAWGKKNEEKKRQRTYRSFPSTAAPSTPPTGILKEKTAVFREEIDGTDYEDEDGSEKDDDDPPGSRTRLPSDSEMAMELEEMGYTRQQWSDVSGEATATDEGGAVFANASSLPPVEGYIHPEWSLIYMIRMAILAIQMLPENTQSNIIVITDAVCGMPEPSSLHDLLSTLRSFSIACSFIQVQGRVHSEPSFGHVASCELFHFLAVATFGAYLPNCKCILADVKKGLNTYQKQLMCFWFEKALQKNNHILSIVRDVNEMFADMYLNDLRRHAESRLCYECSIRDLMYVRLREGYTIKEIRESPRKTVIVLILPIRQLSCIEYTITAKGPMEYKKRQVLKAEVTLIAPYNVLQELIAAPTTANPTRQKAVRAYRDIIDGIVESDRILTHLHSFFTQRSYYTIPEGLSHCAMGLFRREDPPPTKLELHPEFFTRPRFDKFWCQLIDIEERIWQKWTHTHQLRLLLTPNEEVCGVFTNRNESLDFKKSIKILRQYLAKQASFCLLQDQIYVFFVGGGSDSPPRQFYLLRVTGQPPLISLRVSFIGGMTNHIRVDIIRRLSEDVSKLRFVRGRKKVAITEENSIFAATLLKRPMERLIVTYKGIPSDVHSMIAHTSSSDMIPSVSEHNALAKFMQARRIIWKLASMFCDRGGDLPPQVSNYFTDMMLRRRLALGYQLIWMKHGIVGLCRQMEAERPETSLDPSEDMVAMSEESRVALEQFVIFPPMHERSEIERIAVSIDDVHPQGCPAKNVDVVIVQEMWLEPGAMTDQACRLIAEEVLLASLFTVDKLLRICAIGGVAAPVRTFAKHSEGRDGTETRLIQFSLGSLMRNSQRHLMLLPFHCLKGVFEQDLKRAQMLMDILHEQLRENSECTLEVTEKHKWSDMVGDLERQTDYYADMNRGTKFVMYMRKTSPWSVVGVAIPSEKEKVRDWRDGALPLLFFSSAEPAVALAAMTGGGGVQYIEDRRKTDAGGGPEPADVPDDFVLEWRGTTEGGGFKSFNLTSYVRNMYDHLIMKSMVTCMFKAVNEGILVSDRALQDVTEEHCDFINLEVGGVDDALRTICSHLRTGQTPSLCPHPFRSRDSSDKCNMCSTSLNALPSESADDVDFELSFSSLLSRYFIPVAGSPSYFHYISRDSPMFSKMGNGRYLNRLAPSMLRRGRGDLLNYSSDDEEEYLYYRTGEGKIMRKPEDIFPVRMYSVESSDESLTGSMDNLLDINGEEMTPLGEKRPKFESRDQYPTPIFLYFSCGVRLPTGEMETFPINSLPSCIHHIIKRANLPLLNYNIDDVRVSLDLYILTWPVQLDAHTAGTEGASYAAAKRKTFLQLLPSRERAVIERLSHSISYLIEQEMVLMDSRRRELSLDRIERISNFISREMKEVKEEKDGRYDAMTKRLGLVIASPEAKERLKERLHGILVDYSMLKRVGDSDLFYACRVVDSRRFARHFVKEVPPPPIIITPQMRRAMKEEERRREKMEQEEKVKAIKKDVMRSLGYREDASQLIKAREEEEEALEEMEREEKKERRRVRVKRPKPPLVPAFPVEKKEGESEEKVVMSKAEELKKKIEEKKMEEAKKKKEEEERREAEEREKEDEEDDSEAADIIVPLPEPLDPEAERLRQLQELHEPQIPMGRRRIVDMDSLDLTKKDVMCDFWVIVRITDQIHIQFAQRYAHFRHTLIFDETWRKIKRALKVTNQQMLLEKAHETMEVNSLLLISDRERREYGSECIDGSIEPDPDSIVLEDNSRDQCCDLVLNDINTDWQVTESARFYYTPGSFACPMVHHHWFVVPPRLKTCIPKHHQRAMGQTGIKSRDPPETTAIDVLRTALHAFAASNVENVYLFKDRLGAVFYMHLHVDIESVEKMSKSVPENIKKLKLKSVGKFREADNGQFSTNVLLAVHGVDRPNEEITIDLPDMLQRQLNASHLDKIIGMFAKNKKAILEPSDVLFIQPEPRRPSRIVHFSVPDAFANAKLMAAFDFYVRQHLTHEWPEVRYRSSRGTAIGSVDRLAELRMMSCAQMSITPTIDEPPKEDEVEESERGTEEVSEIVDGNLAVSIPIPFTGGRNTATDEGERQEILEIMGIAETPVVPEEGSETTKTVKSAPEVKRERALRKLSGHIYRGKKSFEAHTSVMTPKLPPTYHPKFNVICKPKGPGSNAYGFAVAELRLMSTSGSVIDPGETELTDTAATALFDTTEVGVRQFEQLTRSDRAEFTAHKRMERLKHGRFSRFFKNEKLEKFEHTFMVELVVWEMGDVGDDYVKNATLAFIRQALVDCVTEYWMFTRALVDKPAKPQDDTSPMKPAASQPMEIPQEKEPPRAVSLSLDDAILMSNSSGSYGAGGEPCCKSEGAPAFICGDFEIRREQAIPGMTGALIHVLNWFDFVSSSVKKTAVKGGVKMMAVQKNEVECASVEGATKVIDVIKRLLSGNRYARSDSYPDDVRVCVRLPGTGEGSNKKEDTFPGAIKDQWEGIQSDLGMDLDECPPEEPPSVVVVAFSIAVWEDSIRYSRGADGPPPDSLQEMKHEDKREQFMPRFPNDTRRSYIPRLRFVTVTLTGKKVTLYSYNLRHDLHTMMVDDLRTAVQWHEAKMLLLRQIGLHKMGITHLAPTQDLPYDEGGTYATRIWRCTESYLESDFPPGHSCEITPKECILSMSRLYRGIEPAFVTAGIETCFIDDQFFQLKQIRQAARSQLLPHHYLSALHARMMVGKDKITYADLCELVNASRETHFVMTPILLFPKWRRKIAGIRAPEKERERVRNATAKTRNASTASGFGMKGTSSARGRTVSTLSVSNSHASGLSLPPSGKSPSLRVVQLGEEDDPLHRQLEVKLLSDYVEYLISLGMKPVTIDRRTARTGRQPTGGSIVRWNLHPEQWMVTAVDGGLLLAHLCFTPPYFHVRFRMWHLLGVFSTVEDDHEKLKMRNLERAKDELVAACHVHSFTYDFHLRILSKYLLGRDHILFMPGYNTSAFLIDFLQYYGCRPPCARNCIYEERTSFSLQHGVHAEDVWAHFLKHDKLYGWRVVKMKQSEDDFYHHQAEFMLVQTAVDMHGERDEVKIVIHERSLLSPHSLNLAIYMVVVNKSHSKLGLGDETPLSDERRREDSRASEGEFKHVAPFNLPPAVPSKEGSERAEERTEDGDSGSRDSGAGSSAVALPGLVSEIERMVNLVNEGLLPSVVDGSLSRRRRFSSDGNVAGGLTLPTDQNIPIVLTPRTGDSDSLGSIGSLTSPPSPSVKVPPAENQLAIQVNAPRRHRRREESRVDGAGLPIAQERAIYVHFLSARQRKLQKIVEDATTKYRLQLQKCVQDAEFACRRDTLWQRIVAMPRHPVKTSSVGFFRTVNTDPWQVARTAAVRGKDPSKDLDTLISIVHKEKMADREPGLAQLTRGLKAAGLCRHLVARFGVERCRFFENKHAVNKKGLLITNPNCLLDAAILVSCTKETSPELIMMIKEYDDDETVNEQVKKFKQAAIDTAFDEVVSTVIAYVWATLNTRMELP</sequence>
<evidence type="ECO:0000313" key="3">
    <source>
        <dbReference type="Proteomes" id="UP000005239"/>
    </source>
</evidence>
<feature type="compositionally biased region" description="Basic and acidic residues" evidence="1">
    <location>
        <begin position="3321"/>
        <end position="3338"/>
    </location>
</feature>
<feature type="compositionally biased region" description="Acidic residues" evidence="1">
    <location>
        <begin position="1821"/>
        <end position="1831"/>
    </location>
</feature>
<dbReference type="GO" id="GO:0005777">
    <property type="term" value="C:peroxisome"/>
    <property type="evidence" value="ECO:0000318"/>
    <property type="project" value="GO_Central"/>
</dbReference>
<feature type="compositionally biased region" description="Basic and acidic residues" evidence="1">
    <location>
        <begin position="1802"/>
        <end position="1820"/>
    </location>
</feature>
<feature type="region of interest" description="Disordered" evidence="1">
    <location>
        <begin position="2978"/>
        <end position="3034"/>
    </location>
</feature>
<proteinExistence type="predicted"/>
<dbReference type="EnsemblMetazoa" id="PPA02898.1">
    <property type="protein sequence ID" value="PPA02898.1"/>
    <property type="gene ID" value="WBGene00092452"/>
</dbReference>
<dbReference type="OrthoDB" id="43547at2759"/>
<feature type="region of interest" description="Disordered" evidence="1">
    <location>
        <begin position="1802"/>
        <end position="1836"/>
    </location>
</feature>
<accession>A0A2A6B683</accession>
<feature type="region of interest" description="Disordered" evidence="1">
    <location>
        <begin position="3313"/>
        <end position="3377"/>
    </location>
</feature>
<dbReference type="PANTHER" id="PTHR14918:SF3">
    <property type="entry name" value="KICSTOR COMPLEX PROTEIN SZT2"/>
    <property type="match status" value="1"/>
</dbReference>
<feature type="compositionally biased region" description="Basic and acidic residues" evidence="1">
    <location>
        <begin position="27"/>
        <end position="44"/>
    </location>
</feature>
<feature type="compositionally biased region" description="Basic and acidic residues" evidence="1">
    <location>
        <begin position="1774"/>
        <end position="1786"/>
    </location>
</feature>
<gene>
    <name evidence="2" type="primary">WBGene00092452</name>
</gene>
<feature type="compositionally biased region" description="Polar residues" evidence="1">
    <location>
        <begin position="2988"/>
        <end position="3023"/>
    </location>
</feature>
<protein>
    <submittedName>
        <fullName evidence="2">Uncharacterized protein</fullName>
    </submittedName>
</protein>
<organism evidence="2 3">
    <name type="scientific">Pristionchus pacificus</name>
    <name type="common">Parasitic nematode worm</name>
    <dbReference type="NCBI Taxonomy" id="54126"/>
    <lineage>
        <taxon>Eukaryota</taxon>
        <taxon>Metazoa</taxon>
        <taxon>Ecdysozoa</taxon>
        <taxon>Nematoda</taxon>
        <taxon>Chromadorea</taxon>
        <taxon>Rhabditida</taxon>
        <taxon>Rhabditina</taxon>
        <taxon>Diplogasteromorpha</taxon>
        <taxon>Diplogasteroidea</taxon>
        <taxon>Neodiplogasteridae</taxon>
        <taxon>Pristionchus</taxon>
    </lineage>
</organism>
<feature type="compositionally biased region" description="Low complexity" evidence="1">
    <location>
        <begin position="3442"/>
        <end position="3462"/>
    </location>
</feature>
<feature type="compositionally biased region" description="Basic and acidic residues" evidence="1">
    <location>
        <begin position="271"/>
        <end position="282"/>
    </location>
</feature>
<feature type="compositionally biased region" description="Acidic residues" evidence="1">
    <location>
        <begin position="1740"/>
        <end position="1749"/>
    </location>
</feature>
<feature type="compositionally biased region" description="Acidic residues" evidence="1">
    <location>
        <begin position="283"/>
        <end position="300"/>
    </location>
</feature>
<reference evidence="2" key="2">
    <citation type="submission" date="2022-06" db="UniProtKB">
        <authorList>
            <consortium name="EnsemblMetazoa"/>
        </authorList>
    </citation>
    <scope>IDENTIFICATION</scope>
    <source>
        <strain evidence="2">PS312</strain>
    </source>
</reference>
<feature type="region of interest" description="Disordered" evidence="1">
    <location>
        <begin position="2253"/>
        <end position="2273"/>
    </location>
</feature>
<feature type="region of interest" description="Disordered" evidence="1">
    <location>
        <begin position="1"/>
        <end position="44"/>
    </location>
</feature>
<dbReference type="InterPro" id="IPR033228">
    <property type="entry name" value="SZT2"/>
</dbReference>
<feature type="region of interest" description="Disordered" evidence="1">
    <location>
        <begin position="2519"/>
        <end position="2545"/>
    </location>
</feature>
<keyword evidence="3" id="KW-1185">Reference proteome</keyword>
<feature type="compositionally biased region" description="Low complexity" evidence="1">
    <location>
        <begin position="1"/>
        <end position="15"/>
    </location>
</feature>
<feature type="region of interest" description="Disordered" evidence="1">
    <location>
        <begin position="1739"/>
        <end position="1786"/>
    </location>
</feature>
<feature type="compositionally biased region" description="Low complexity" evidence="1">
    <location>
        <begin position="3024"/>
        <end position="3034"/>
    </location>
</feature>
<accession>A0A8R1Y3U9</accession>
<dbReference type="Proteomes" id="UP000005239">
    <property type="component" value="Unassembled WGS sequence"/>
</dbReference>
<evidence type="ECO:0000256" key="1">
    <source>
        <dbReference type="SAM" id="MobiDB-lite"/>
    </source>
</evidence>
<evidence type="ECO:0000313" key="2">
    <source>
        <dbReference type="EnsemblMetazoa" id="PPA02898.1"/>
    </source>
</evidence>
<feature type="region of interest" description="Disordered" evidence="1">
    <location>
        <begin position="3437"/>
        <end position="3462"/>
    </location>
</feature>